<dbReference type="GeneID" id="94830265"/>
<dbReference type="PANTHER" id="PTHR12975:SF6">
    <property type="entry name" value="TRAFFICKING PROTEIN PARTICLE COMPLEX SUBUNIT 8"/>
    <property type="match status" value="1"/>
</dbReference>
<proteinExistence type="predicted"/>
<comment type="caution">
    <text evidence="1">The sequence shown here is derived from an EMBL/GenBank/DDBJ whole genome shotgun (WGS) entry which is preliminary data.</text>
</comment>
<dbReference type="InterPro" id="IPR024420">
    <property type="entry name" value="TRAPP_III_complex_Trs85"/>
</dbReference>
<dbReference type="GO" id="GO:1990072">
    <property type="term" value="C:TRAPPIII protein complex"/>
    <property type="evidence" value="ECO:0007669"/>
    <property type="project" value="TreeGrafter"/>
</dbReference>
<dbReference type="OrthoDB" id="10470562at2759"/>
<dbReference type="RefSeq" id="XP_068348280.1">
    <property type="nucleotide sequence ID" value="XM_068495561.1"/>
</dbReference>
<evidence type="ECO:0000313" key="2">
    <source>
        <dbReference type="Proteomes" id="UP000179807"/>
    </source>
</evidence>
<organism evidence="1 2">
    <name type="scientific">Tritrichomonas foetus</name>
    <dbReference type="NCBI Taxonomy" id="1144522"/>
    <lineage>
        <taxon>Eukaryota</taxon>
        <taxon>Metamonada</taxon>
        <taxon>Parabasalia</taxon>
        <taxon>Tritrichomonadida</taxon>
        <taxon>Tritrichomonadidae</taxon>
        <taxon>Tritrichomonas</taxon>
    </lineage>
</organism>
<accession>A0A1J4JA85</accession>
<keyword evidence="2" id="KW-1185">Reference proteome</keyword>
<dbReference type="EMBL" id="MLAK01001260">
    <property type="protein sequence ID" value="OHS95143.1"/>
    <property type="molecule type" value="Genomic_DNA"/>
</dbReference>
<dbReference type="VEuPathDB" id="TrichDB:TRFO_10611"/>
<dbReference type="AlphaFoldDB" id="A0A1J4JA85"/>
<protein>
    <submittedName>
        <fullName evidence="1">Uncharacterized protein</fullName>
    </submittedName>
</protein>
<gene>
    <name evidence="1" type="ORF">TRFO_10611</name>
</gene>
<dbReference type="PANTHER" id="PTHR12975">
    <property type="entry name" value="TRANSPORT PROTEIN TRAPP"/>
    <property type="match status" value="1"/>
</dbReference>
<dbReference type="Proteomes" id="UP000179807">
    <property type="component" value="Unassembled WGS sequence"/>
</dbReference>
<reference evidence="1" key="1">
    <citation type="submission" date="2016-10" db="EMBL/GenBank/DDBJ databases">
        <authorList>
            <person name="Benchimol M."/>
            <person name="Almeida L.G."/>
            <person name="Vasconcelos A.T."/>
            <person name="Perreira-Neves A."/>
            <person name="Rosa I.A."/>
            <person name="Tasca T."/>
            <person name="Bogo M.R."/>
            <person name="de Souza W."/>
        </authorList>
    </citation>
    <scope>NUCLEOTIDE SEQUENCE [LARGE SCALE GENOMIC DNA]</scope>
    <source>
        <strain evidence="1">K</strain>
    </source>
</reference>
<evidence type="ECO:0000313" key="1">
    <source>
        <dbReference type="EMBL" id="OHS95143.1"/>
    </source>
</evidence>
<sequence length="935" mass="106951">MQYIDFPNFLSTRYRCCIHASFSIDALRMYPNAAEVLFNTWYYLESKNTCPYKYRLDFDDPVMESSIIRSQVQYYADSIQDPTAPAETPNIPWFKYWVELIFGKDKTTDYLFTDIPICFIFVSTEPGLYTPPHPPWMDQYIKDIPIFNLVISQTVQPTQNVFVAREVSVNAFFDFVLKITHYEAAPRLTSLRETTEHFVNNNWGGFKNTVIRLFGFSGNKNRHEIVIKLKRLGDICFMCGDFSSAFNYYQQLYQELAEDDPPVGESLYIMFAISAILTNSDIDVAALLEPILTEKRASLISQIQSGFLSVYYSTFNNKPSKTVQFYVMTYNLIKDSNFPFAFISFPMIAEAISTVMKKGRAALYMINAAERFRAVGMIKNSIILLWRAYYQLKMSGWPKLEHSILLRIASYGETPQQLQHLLVQRNMSYIKETVEMLKKLKSKEIVLVESIIIHEMLIPPTGFPQSPPPSNFAHDSPSAWAAIRKKLFPVVYHPSTEEFAATVWNSETKDKNELSKYTTAVGEQHYIKFKMTPTLADGCQIHKLSLLVDPEDTIEFDVYDFIDLKSTKEMTMKFTTRKPGNYSIRGIKFLWFGVAPVAVLFGESLRFEAVDHCPKASITIDHVPEAGYLNLPVVFVAKISLKPSSKLADHEAVNEDGKETVVTEANEDDEKENIQEISTLHVVADSLTSNVTIRKPNCKGFLQRWTLDPTQKEQELVFEATPTVSGPITINIFISFTNNYHVTRFSHASLTFECREVHNLKIIQQNDIITISPDNDIAKIECDCAQIVTNGGIVTIKGANPLFSGDRCAINVRRNFIGTERYDTLNINDIFLRFDQTDFVFNPENEIKLIGHRIKIAFDAICLGNYEGFISLIDPEGQYPFSWTGKIRHNLKGPGKKRIIIHMIVFQKCQIDLGDVMRVEYGKTQLKVSQLVRIE</sequence>
<name>A0A1J4JA85_9EUKA</name>